<keyword evidence="5 17" id="KW-0479">Metal-binding</keyword>
<evidence type="ECO:0000256" key="6">
    <source>
        <dbReference type="ARBA" id="ARBA00022729"/>
    </source>
</evidence>
<dbReference type="EC" id="1.15.1.1" evidence="2 17"/>
<accession>A0A1S1NJN5</accession>
<dbReference type="FunFam" id="2.60.40.200:FF:000012">
    <property type="entry name" value="Superoxide dismutase [Cu-Zn]"/>
    <property type="match status" value="1"/>
</dbReference>
<evidence type="ECO:0000313" key="21">
    <source>
        <dbReference type="EMBL" id="OHV04179.1"/>
    </source>
</evidence>
<keyword evidence="4" id="KW-1003">Cell membrane</keyword>
<keyword evidence="10 17" id="KW-0186">Copper</keyword>
<sequence>MVTPGHRKSLAAVLFAAPVALLSACSPNQPPSDTPGTTPSVWTGSPAPSTSHEEGGPVAPESLTTHLKAPDGTEVATAKFEFDAGYVKVTVATTGLGQLSPGFHGMHLHKIGKCEANSVAPTGGAPGDFLSAGGHFQAPGHTGEPASGDLTSLQVRKDGAALLVTTTDAFTKDDLTAGEGTALVIHGGADNFANIPPERYTQVNGSPGPDEMTMSTGDAGKRVACGVIGSG</sequence>
<dbReference type="Pfam" id="PF00080">
    <property type="entry name" value="Sod_Cu"/>
    <property type="match status" value="1"/>
</dbReference>
<dbReference type="Gene3D" id="2.60.40.200">
    <property type="entry name" value="Superoxide dismutase, copper/zinc binding domain"/>
    <property type="match status" value="1"/>
</dbReference>
<reference evidence="22" key="3">
    <citation type="submission" date="2018-01" db="EMBL/GenBank/DDBJ databases">
        <authorList>
            <person name="Gaut B.S."/>
            <person name="Morton B.R."/>
            <person name="Clegg M.T."/>
            <person name="Duvall M.R."/>
        </authorList>
    </citation>
    <scope>NUCLEOTIDE SEQUENCE</scope>
    <source>
        <strain evidence="22">ATCC BAA-2683</strain>
    </source>
</reference>
<evidence type="ECO:0000256" key="2">
    <source>
        <dbReference type="ARBA" id="ARBA00012682"/>
    </source>
</evidence>
<feature type="compositionally biased region" description="Polar residues" evidence="18">
    <location>
        <begin position="34"/>
        <end position="50"/>
    </location>
</feature>
<keyword evidence="8" id="KW-0049">Antioxidant</keyword>
<evidence type="ECO:0000256" key="5">
    <source>
        <dbReference type="ARBA" id="ARBA00022723"/>
    </source>
</evidence>
<dbReference type="GO" id="GO:0004784">
    <property type="term" value="F:superoxide dismutase activity"/>
    <property type="evidence" value="ECO:0007669"/>
    <property type="project" value="UniProtKB-EC"/>
</dbReference>
<evidence type="ECO:0000313" key="23">
    <source>
        <dbReference type="Proteomes" id="UP000179734"/>
    </source>
</evidence>
<evidence type="ECO:0000259" key="20">
    <source>
        <dbReference type="Pfam" id="PF00080"/>
    </source>
</evidence>
<dbReference type="SUPFAM" id="SSF49329">
    <property type="entry name" value="Cu,Zn superoxide dismutase-like"/>
    <property type="match status" value="1"/>
</dbReference>
<evidence type="ECO:0000256" key="18">
    <source>
        <dbReference type="SAM" id="MobiDB-lite"/>
    </source>
</evidence>
<evidence type="ECO:0000256" key="13">
    <source>
        <dbReference type="ARBA" id="ARBA00023157"/>
    </source>
</evidence>
<keyword evidence="9 17" id="KW-0560">Oxidoreductase</keyword>
<comment type="catalytic activity">
    <reaction evidence="16 17">
        <text>2 superoxide + 2 H(+) = H2O2 + O2</text>
        <dbReference type="Rhea" id="RHEA:20696"/>
        <dbReference type="ChEBI" id="CHEBI:15378"/>
        <dbReference type="ChEBI" id="CHEBI:15379"/>
        <dbReference type="ChEBI" id="CHEBI:16240"/>
        <dbReference type="ChEBI" id="CHEBI:18421"/>
        <dbReference type="EC" id="1.15.1.1"/>
    </reaction>
</comment>
<comment type="cofactor">
    <cofactor evidence="17">
        <name>Cu cation</name>
        <dbReference type="ChEBI" id="CHEBI:23378"/>
    </cofactor>
    <text evidence="17">Binds 1 copper ion per subunit.</text>
</comment>
<feature type="domain" description="Superoxide dismutase copper/zinc binding" evidence="20">
    <location>
        <begin position="77"/>
        <end position="228"/>
    </location>
</feature>
<feature type="region of interest" description="Disordered" evidence="18">
    <location>
        <begin position="26"/>
        <end position="64"/>
    </location>
</feature>
<dbReference type="NCBIfam" id="NF047631">
    <property type="entry name" value="SodCMycob"/>
    <property type="match status" value="1"/>
</dbReference>
<dbReference type="InterPro" id="IPR018152">
    <property type="entry name" value="SOD_Cu/Zn_BS"/>
</dbReference>
<evidence type="ECO:0000313" key="24">
    <source>
        <dbReference type="Proteomes" id="UP000238296"/>
    </source>
</evidence>
<keyword evidence="6 19" id="KW-0732">Signal</keyword>
<keyword evidence="23" id="KW-1185">Reference proteome</keyword>
<keyword evidence="7 17" id="KW-0862">Zinc</keyword>
<dbReference type="PANTHER" id="PTHR10003">
    <property type="entry name" value="SUPEROXIDE DISMUTASE CU-ZN -RELATED"/>
    <property type="match status" value="1"/>
</dbReference>
<comment type="cofactor">
    <cofactor evidence="17">
        <name>Zn(2+)</name>
        <dbReference type="ChEBI" id="CHEBI:29105"/>
    </cofactor>
    <text evidence="17">Binds 1 zinc ion per subunit.</text>
</comment>
<keyword evidence="13" id="KW-1015">Disulfide bond</keyword>
<dbReference type="InterPro" id="IPR024134">
    <property type="entry name" value="SOD_Cu/Zn_/chaperone"/>
</dbReference>
<comment type="function">
    <text evidence="15">Destroys radicals which are normally produced within the cells and which are toxic to biological systems. May play a role in favoring mycobacterial survival in phagocytes.</text>
</comment>
<evidence type="ECO:0000256" key="9">
    <source>
        <dbReference type="ARBA" id="ARBA00023002"/>
    </source>
</evidence>
<evidence type="ECO:0000256" key="7">
    <source>
        <dbReference type="ARBA" id="ARBA00022833"/>
    </source>
</evidence>
<evidence type="ECO:0000256" key="16">
    <source>
        <dbReference type="ARBA" id="ARBA00049204"/>
    </source>
</evidence>
<dbReference type="EMBL" id="PPEA01000503">
    <property type="protein sequence ID" value="PQM46387.1"/>
    <property type="molecule type" value="Genomic_DNA"/>
</dbReference>
<feature type="chain" id="PRO_5038219821" description="Superoxide dismutase [Cu-Zn]" evidence="19">
    <location>
        <begin position="25"/>
        <end position="231"/>
    </location>
</feature>
<reference evidence="21 23" key="1">
    <citation type="submission" date="2016-10" db="EMBL/GenBank/DDBJ databases">
        <title>Genome sequence of Mycobacterium talmonii.</title>
        <authorList>
            <person name="Greninger A.L."/>
            <person name="Elliott B."/>
            <person name="Vasireddy S."/>
            <person name="Vasireddy R."/>
        </authorList>
    </citation>
    <scope>NUCLEOTIDE SEQUENCE [LARGE SCALE GENOMIC DNA]</scope>
    <source>
        <strain evidence="21">MO-5499</strain>
        <strain evidence="23">NE-TNMC-100812</strain>
    </source>
</reference>
<feature type="signal peptide" evidence="19">
    <location>
        <begin position="1"/>
        <end position="24"/>
    </location>
</feature>
<protein>
    <recommendedName>
        <fullName evidence="3 17">Superoxide dismutase [Cu-Zn]</fullName>
        <ecNumber evidence="2 17">1.15.1.1</ecNumber>
    </recommendedName>
</protein>
<gene>
    <name evidence="22" type="primary">sodC</name>
    <name evidence="21" type="ORF">BKN37_11235</name>
    <name evidence="22" type="ORF">C1Y40_03448</name>
</gene>
<dbReference type="EMBL" id="MLQM01000048">
    <property type="protein sequence ID" value="OHV04179.1"/>
    <property type="molecule type" value="Genomic_DNA"/>
</dbReference>
<evidence type="ECO:0000256" key="1">
    <source>
        <dbReference type="ARBA" id="ARBA00010457"/>
    </source>
</evidence>
<dbReference type="AlphaFoldDB" id="A0A1S1NJN5"/>
<evidence type="ECO:0000256" key="19">
    <source>
        <dbReference type="SAM" id="SignalP"/>
    </source>
</evidence>
<comment type="similarity">
    <text evidence="1 17">Belongs to the Cu-Zn superoxide dismutase family.</text>
</comment>
<dbReference type="PRINTS" id="PR00068">
    <property type="entry name" value="CUZNDISMTASE"/>
</dbReference>
<evidence type="ECO:0000256" key="12">
    <source>
        <dbReference type="ARBA" id="ARBA00023139"/>
    </source>
</evidence>
<reference evidence="22 24" key="2">
    <citation type="journal article" date="2017" name="Int. J. Syst. Evol. Microbiol.">
        <title>Mycobacterium talmoniae sp. nov., a slowly growing mycobacterium isolated from human respiratory samples.</title>
        <authorList>
            <person name="Davidson R.M."/>
            <person name="DeGroote M.A."/>
            <person name="Marola J.L."/>
            <person name="Buss S."/>
            <person name="Jones V."/>
            <person name="McNeil M.R."/>
            <person name="Freifeld A.G."/>
            <person name="Elaine Epperson L."/>
            <person name="Hasan N.A."/>
            <person name="Jackson M."/>
            <person name="Iwen P.C."/>
            <person name="Salfinger M."/>
            <person name="Strong M."/>
        </authorList>
    </citation>
    <scope>NUCLEOTIDE SEQUENCE [LARGE SCALE GENOMIC DNA]</scope>
    <source>
        <strain evidence="22 24">ATCC BAA-2683</strain>
    </source>
</reference>
<organism evidence="21 23">
    <name type="scientific">Mycobacterium talmoniae</name>
    <dbReference type="NCBI Taxonomy" id="1858794"/>
    <lineage>
        <taxon>Bacteria</taxon>
        <taxon>Bacillati</taxon>
        <taxon>Actinomycetota</taxon>
        <taxon>Actinomycetes</taxon>
        <taxon>Mycobacteriales</taxon>
        <taxon>Mycobacteriaceae</taxon>
        <taxon>Mycobacterium</taxon>
    </lineage>
</organism>
<dbReference type="InterPro" id="IPR001424">
    <property type="entry name" value="SOD_Cu_Zn_dom"/>
</dbReference>
<name>A0A1S1NJN5_9MYCO</name>
<keyword evidence="11" id="KW-0472">Membrane</keyword>
<evidence type="ECO:0000256" key="15">
    <source>
        <dbReference type="ARBA" id="ARBA00024900"/>
    </source>
</evidence>
<evidence type="ECO:0000313" key="22">
    <source>
        <dbReference type="EMBL" id="PQM46387.1"/>
    </source>
</evidence>
<evidence type="ECO:0000256" key="4">
    <source>
        <dbReference type="ARBA" id="ARBA00022475"/>
    </source>
</evidence>
<evidence type="ECO:0000256" key="3">
    <source>
        <dbReference type="ARBA" id="ARBA00020928"/>
    </source>
</evidence>
<dbReference type="Proteomes" id="UP000238296">
    <property type="component" value="Unassembled WGS sequence"/>
</dbReference>
<comment type="caution">
    <text evidence="21">The sequence shown here is derived from an EMBL/GenBank/DDBJ whole genome shotgun (WGS) entry which is preliminary data.</text>
</comment>
<dbReference type="Proteomes" id="UP000179734">
    <property type="component" value="Unassembled WGS sequence"/>
</dbReference>
<dbReference type="RefSeq" id="WP_071025639.1">
    <property type="nucleotide sequence ID" value="NZ_MLQM01000048.1"/>
</dbReference>
<evidence type="ECO:0000256" key="14">
    <source>
        <dbReference type="ARBA" id="ARBA00023288"/>
    </source>
</evidence>
<keyword evidence="12" id="KW-0564">Palmitate</keyword>
<evidence type="ECO:0000256" key="17">
    <source>
        <dbReference type="RuleBase" id="RU000393"/>
    </source>
</evidence>
<dbReference type="PROSITE" id="PS00332">
    <property type="entry name" value="SOD_CU_ZN_2"/>
    <property type="match status" value="1"/>
</dbReference>
<dbReference type="InterPro" id="IPR036423">
    <property type="entry name" value="SOD-like_Cu/Zn_dom_sf"/>
</dbReference>
<evidence type="ECO:0000256" key="8">
    <source>
        <dbReference type="ARBA" id="ARBA00022862"/>
    </source>
</evidence>
<proteinExistence type="inferred from homology"/>
<keyword evidence="14" id="KW-0449">Lipoprotein</keyword>
<dbReference type="GO" id="GO:0005507">
    <property type="term" value="F:copper ion binding"/>
    <property type="evidence" value="ECO:0007669"/>
    <property type="project" value="InterPro"/>
</dbReference>
<dbReference type="PROSITE" id="PS51257">
    <property type="entry name" value="PROKAR_LIPOPROTEIN"/>
    <property type="match status" value="1"/>
</dbReference>
<evidence type="ECO:0000256" key="10">
    <source>
        <dbReference type="ARBA" id="ARBA00023008"/>
    </source>
</evidence>
<evidence type="ECO:0000256" key="11">
    <source>
        <dbReference type="ARBA" id="ARBA00023136"/>
    </source>
</evidence>